<dbReference type="STRING" id="391587.KAOT1_21592"/>
<evidence type="ECO:0000313" key="2">
    <source>
        <dbReference type="Proteomes" id="UP000002945"/>
    </source>
</evidence>
<accession>A9DMV9</accession>
<dbReference type="eggNOG" id="ENOG50336WU">
    <property type="taxonomic scope" value="Bacteria"/>
</dbReference>
<dbReference type="HOGENOM" id="CLU_1616851_0_0_10"/>
<dbReference type="AlphaFoldDB" id="A9DMV9"/>
<protein>
    <submittedName>
        <fullName evidence="1">Uncharacterized protein</fullName>
    </submittedName>
</protein>
<dbReference type="EMBL" id="ABIB01000002">
    <property type="protein sequence ID" value="EDP97799.1"/>
    <property type="molecule type" value="Genomic_DNA"/>
</dbReference>
<gene>
    <name evidence="1" type="ORF">KAOT1_21592</name>
</gene>
<name>A9DMV9_9FLAO</name>
<sequence length="164" mass="18535">MTLVGSVYTSFAQLPQRDYTFYTYTNFEAGYSYSFGEPNQRNFHLLSVGLNKTSYGGMHGAGYAYGIASDVALNTPNFTIGPKINGFIYYQFFVIGSELALYTDFKETTLRYIPIFGIGGERGKLTINPQVILTNKNFEPIDRGAVQLTINFCLDKRPRNRKKE</sequence>
<evidence type="ECO:0000313" key="1">
    <source>
        <dbReference type="EMBL" id="EDP97799.1"/>
    </source>
</evidence>
<comment type="caution">
    <text evidence="1">The sequence shown here is derived from an EMBL/GenBank/DDBJ whole genome shotgun (WGS) entry which is preliminary data.</text>
</comment>
<dbReference type="Proteomes" id="UP000002945">
    <property type="component" value="Unassembled WGS sequence"/>
</dbReference>
<reference evidence="1 2" key="1">
    <citation type="journal article" date="2011" name="J. Bacteriol.">
        <title>Genome sequence of the algicidal bacterium Kordia algicida OT-1.</title>
        <authorList>
            <person name="Lee H.S."/>
            <person name="Kang S.G."/>
            <person name="Kwon K.K."/>
            <person name="Lee J.H."/>
            <person name="Kim S.J."/>
        </authorList>
    </citation>
    <scope>NUCLEOTIDE SEQUENCE [LARGE SCALE GENOMIC DNA]</scope>
    <source>
        <strain evidence="1 2">OT-1</strain>
    </source>
</reference>
<keyword evidence="2" id="KW-1185">Reference proteome</keyword>
<organism evidence="1 2">
    <name type="scientific">Kordia algicida OT-1</name>
    <dbReference type="NCBI Taxonomy" id="391587"/>
    <lineage>
        <taxon>Bacteria</taxon>
        <taxon>Pseudomonadati</taxon>
        <taxon>Bacteroidota</taxon>
        <taxon>Flavobacteriia</taxon>
        <taxon>Flavobacteriales</taxon>
        <taxon>Flavobacteriaceae</taxon>
        <taxon>Kordia</taxon>
    </lineage>
</organism>
<proteinExistence type="predicted"/>